<accession>A0A5C1ARD9</accession>
<feature type="compositionally biased region" description="Basic and acidic residues" evidence="1">
    <location>
        <begin position="180"/>
        <end position="220"/>
    </location>
</feature>
<dbReference type="SUPFAM" id="SSF58113">
    <property type="entry name" value="Apolipoprotein A-I"/>
    <property type="match status" value="1"/>
</dbReference>
<protein>
    <submittedName>
        <fullName evidence="2">Uncharacterized protein</fullName>
    </submittedName>
</protein>
<evidence type="ECO:0000313" key="2">
    <source>
        <dbReference type="EMBL" id="QEL20546.1"/>
    </source>
</evidence>
<dbReference type="Proteomes" id="UP000324974">
    <property type="component" value="Chromosome"/>
</dbReference>
<gene>
    <name evidence="2" type="ORF">PX52LOC_07651</name>
</gene>
<organism evidence="2 3">
    <name type="scientific">Limnoglobus roseus</name>
    <dbReference type="NCBI Taxonomy" id="2598579"/>
    <lineage>
        <taxon>Bacteria</taxon>
        <taxon>Pseudomonadati</taxon>
        <taxon>Planctomycetota</taxon>
        <taxon>Planctomycetia</taxon>
        <taxon>Gemmatales</taxon>
        <taxon>Gemmataceae</taxon>
        <taxon>Limnoglobus</taxon>
    </lineage>
</organism>
<dbReference type="EMBL" id="CP042425">
    <property type="protein sequence ID" value="QEL20546.1"/>
    <property type="molecule type" value="Genomic_DNA"/>
</dbReference>
<sequence>MTAAPPDPRKRHTLMTIPARFLADSDEPAHAFDVGELILMLRELPPRLPVEPLAAFNAGVKLSVGETVRSGRTEAVLFLVPVEEGTALDESVEVVVCTETRPDGTTQNRLILRNTSLGASFLQVLSRTACGPPGRGPGFLSPLISEFTAMYKVLFALVLITGLGFAVGCNGSSSASPAVDKAKKEKDEKVDAARKEENAKVNAAKREKDAKVDEAKKEADTKIENVKERTAADKKAVADATTADLSAIDDKIKTLGGEAKKNAEAARDTLKKSIDEANTAAGGEKFKAAHEQVKSKLADLKKQVGL</sequence>
<dbReference type="KEGG" id="lrs:PX52LOC_07651"/>
<name>A0A5C1ARD9_9BACT</name>
<dbReference type="AlphaFoldDB" id="A0A5C1ARD9"/>
<evidence type="ECO:0000313" key="3">
    <source>
        <dbReference type="Proteomes" id="UP000324974"/>
    </source>
</evidence>
<proteinExistence type="predicted"/>
<evidence type="ECO:0000256" key="1">
    <source>
        <dbReference type="SAM" id="MobiDB-lite"/>
    </source>
</evidence>
<reference evidence="3" key="1">
    <citation type="submission" date="2019-08" db="EMBL/GenBank/DDBJ databases">
        <title>Limnoglobus roseus gen. nov., sp. nov., a novel freshwater planctomycete with a giant genome from the family Gemmataceae.</title>
        <authorList>
            <person name="Kulichevskaya I.S."/>
            <person name="Naumoff D.G."/>
            <person name="Miroshnikov K."/>
            <person name="Ivanova A."/>
            <person name="Philippov D.A."/>
            <person name="Hakobyan A."/>
            <person name="Rijpstra I.C."/>
            <person name="Sinninghe Damste J.S."/>
            <person name="Liesack W."/>
            <person name="Dedysh S.N."/>
        </authorList>
    </citation>
    <scope>NUCLEOTIDE SEQUENCE [LARGE SCALE GENOMIC DNA]</scope>
    <source>
        <strain evidence="3">PX52</strain>
    </source>
</reference>
<keyword evidence="3" id="KW-1185">Reference proteome</keyword>
<feature type="region of interest" description="Disordered" evidence="1">
    <location>
        <begin position="172"/>
        <end position="220"/>
    </location>
</feature>